<feature type="transmembrane region" description="Helical" evidence="8">
    <location>
        <begin position="17"/>
        <end position="39"/>
    </location>
</feature>
<keyword evidence="6 8" id="KW-1133">Transmembrane helix</keyword>
<dbReference type="AlphaFoldDB" id="A0AB36PB90"/>
<protein>
    <submittedName>
        <fullName evidence="10">Inner membrane ABC transporter permease protein ynjC</fullName>
    </submittedName>
</protein>
<dbReference type="PANTHER" id="PTHR30183:SF6">
    <property type="entry name" value="INNER MEMBRANE ABC TRANSPORTER PERMEASE PROTEIN YNJC"/>
    <property type="match status" value="1"/>
</dbReference>
<evidence type="ECO:0000256" key="1">
    <source>
        <dbReference type="ARBA" id="ARBA00004429"/>
    </source>
</evidence>
<feature type="domain" description="ABC transmembrane type-1" evidence="9">
    <location>
        <begin position="18"/>
        <end position="199"/>
    </location>
</feature>
<comment type="subcellular location">
    <subcellularLocation>
        <location evidence="1">Cell inner membrane</location>
        <topology evidence="1">Multi-pass membrane protein</topology>
    </subcellularLocation>
    <subcellularLocation>
        <location evidence="8">Cell membrane</location>
        <topology evidence="8">Multi-pass membrane protein</topology>
    </subcellularLocation>
</comment>
<reference evidence="10 11" key="1">
    <citation type="submission" date="2017-04" db="EMBL/GenBank/DDBJ databases">
        <title>Shigella flexneri 2a str. 301 Sequencing.</title>
        <authorList>
            <person name="Zhu Z."/>
        </authorList>
    </citation>
    <scope>NUCLEOTIDE SEQUENCE [LARGE SCALE GENOMIC DNA]</scope>
    <source>
        <strain evidence="10 11">301</strain>
    </source>
</reference>
<sequence length="214" mass="23892">MVLLAILADQSTINSEALINSLTMGLVATFIALLLLLLWLEWGAQRRQLWLWLPILLPALPLVAGQYTLALWLNLDGSWTAVVWGHLLWVMPWMLFILQPAWQRIDSRLILIAQTLGWSRAKIFFYVKCPLMLRPVLIAFAVGFSVSIAQYMPTLWLGAGRFPTLTTEAVALSSGGSNGILAAQALWQLLLPLIIFALTALVAKWVGYVRQGIR</sequence>
<dbReference type="Gene3D" id="1.10.3720.10">
    <property type="entry name" value="MetI-like"/>
    <property type="match status" value="1"/>
</dbReference>
<name>A0AB36PB90_SHIFL</name>
<evidence type="ECO:0000259" key="9">
    <source>
        <dbReference type="PROSITE" id="PS50928"/>
    </source>
</evidence>
<dbReference type="GO" id="GO:0005886">
    <property type="term" value="C:plasma membrane"/>
    <property type="evidence" value="ECO:0007669"/>
    <property type="project" value="UniProtKB-SubCell"/>
</dbReference>
<comment type="similarity">
    <text evidence="8">Belongs to the binding-protein-dependent transport system permease family.</text>
</comment>
<feature type="transmembrane region" description="Helical" evidence="8">
    <location>
        <begin position="51"/>
        <end position="73"/>
    </location>
</feature>
<evidence type="ECO:0000313" key="10">
    <source>
        <dbReference type="EMBL" id="OXB27071.1"/>
    </source>
</evidence>
<dbReference type="CDD" id="cd06261">
    <property type="entry name" value="TM_PBP2"/>
    <property type="match status" value="1"/>
</dbReference>
<evidence type="ECO:0000256" key="7">
    <source>
        <dbReference type="ARBA" id="ARBA00023136"/>
    </source>
</evidence>
<dbReference type="PANTHER" id="PTHR30183">
    <property type="entry name" value="MOLYBDENUM TRANSPORT SYSTEM PERMEASE PROTEIN MODB"/>
    <property type="match status" value="1"/>
</dbReference>
<accession>A0AB36PB90</accession>
<dbReference type="GO" id="GO:0055085">
    <property type="term" value="P:transmembrane transport"/>
    <property type="evidence" value="ECO:0007669"/>
    <property type="project" value="InterPro"/>
</dbReference>
<comment type="caution">
    <text evidence="10">The sequence shown here is derived from an EMBL/GenBank/DDBJ whole genome shotgun (WGS) entry which is preliminary data.</text>
</comment>
<dbReference type="InterPro" id="IPR035906">
    <property type="entry name" value="MetI-like_sf"/>
</dbReference>
<evidence type="ECO:0000256" key="3">
    <source>
        <dbReference type="ARBA" id="ARBA00022475"/>
    </source>
</evidence>
<gene>
    <name evidence="10" type="ORF">SF301_3501</name>
</gene>
<evidence type="ECO:0000256" key="2">
    <source>
        <dbReference type="ARBA" id="ARBA00022448"/>
    </source>
</evidence>
<evidence type="ECO:0000313" key="11">
    <source>
        <dbReference type="Proteomes" id="UP000198358"/>
    </source>
</evidence>
<feature type="transmembrane region" description="Helical" evidence="8">
    <location>
        <begin position="79"/>
        <end position="98"/>
    </location>
</feature>
<keyword evidence="7 8" id="KW-0472">Membrane</keyword>
<evidence type="ECO:0000256" key="5">
    <source>
        <dbReference type="ARBA" id="ARBA00022692"/>
    </source>
</evidence>
<organism evidence="10 11">
    <name type="scientific">Shigella flexneri 2a str. 301</name>
    <dbReference type="NCBI Taxonomy" id="198214"/>
    <lineage>
        <taxon>Bacteria</taxon>
        <taxon>Pseudomonadati</taxon>
        <taxon>Pseudomonadota</taxon>
        <taxon>Gammaproteobacteria</taxon>
        <taxon>Enterobacterales</taxon>
        <taxon>Enterobacteriaceae</taxon>
        <taxon>Shigella</taxon>
    </lineage>
</organism>
<keyword evidence="4" id="KW-0997">Cell inner membrane</keyword>
<feature type="transmembrane region" description="Helical" evidence="8">
    <location>
        <begin position="185"/>
        <end position="206"/>
    </location>
</feature>
<keyword evidence="5 8" id="KW-0812">Transmembrane</keyword>
<evidence type="ECO:0000256" key="6">
    <source>
        <dbReference type="ARBA" id="ARBA00022989"/>
    </source>
</evidence>
<keyword evidence="2 8" id="KW-0813">Transport</keyword>
<dbReference type="Pfam" id="PF00528">
    <property type="entry name" value="BPD_transp_1"/>
    <property type="match status" value="1"/>
</dbReference>
<feature type="transmembrane region" description="Helical" evidence="8">
    <location>
        <begin position="131"/>
        <end position="152"/>
    </location>
</feature>
<evidence type="ECO:0000256" key="4">
    <source>
        <dbReference type="ARBA" id="ARBA00022519"/>
    </source>
</evidence>
<keyword evidence="3" id="KW-1003">Cell membrane</keyword>
<dbReference type="PROSITE" id="PS50928">
    <property type="entry name" value="ABC_TM1"/>
    <property type="match status" value="1"/>
</dbReference>
<dbReference type="InterPro" id="IPR000515">
    <property type="entry name" value="MetI-like"/>
</dbReference>
<evidence type="ECO:0000256" key="8">
    <source>
        <dbReference type="RuleBase" id="RU363032"/>
    </source>
</evidence>
<proteinExistence type="inferred from homology"/>
<dbReference type="Proteomes" id="UP000198358">
    <property type="component" value="Unassembled WGS sequence"/>
</dbReference>
<dbReference type="SUPFAM" id="SSF161098">
    <property type="entry name" value="MetI-like"/>
    <property type="match status" value="1"/>
</dbReference>
<dbReference type="EMBL" id="NEDR01000002">
    <property type="protein sequence ID" value="OXB27071.1"/>
    <property type="molecule type" value="Genomic_DNA"/>
</dbReference>